<name>A0A1I6KCI2_9SPHN</name>
<evidence type="ECO:0000256" key="2">
    <source>
        <dbReference type="ARBA" id="ARBA00022801"/>
    </source>
</evidence>
<evidence type="ECO:0000256" key="3">
    <source>
        <dbReference type="RuleBase" id="RU361235"/>
    </source>
</evidence>
<dbReference type="InterPro" id="IPR002018">
    <property type="entry name" value="CarbesteraseB"/>
</dbReference>
<feature type="domain" description="Carboxylesterase type B" evidence="4">
    <location>
        <begin position="11"/>
        <end position="335"/>
    </location>
</feature>
<dbReference type="EMBL" id="FOZG01000001">
    <property type="protein sequence ID" value="SFR88952.1"/>
    <property type="molecule type" value="Genomic_DNA"/>
</dbReference>
<evidence type="ECO:0000313" key="6">
    <source>
        <dbReference type="Proteomes" id="UP000198824"/>
    </source>
</evidence>
<gene>
    <name evidence="5" type="ORF">SAMN05192580_1572</name>
</gene>
<dbReference type="AlphaFoldDB" id="A0A1I6KCI2"/>
<accession>A0A1I6KCI2</accession>
<reference evidence="5 6" key="1">
    <citation type="submission" date="2016-10" db="EMBL/GenBank/DDBJ databases">
        <authorList>
            <person name="de Groot N.N."/>
        </authorList>
    </citation>
    <scope>NUCLEOTIDE SEQUENCE [LARGE SCALE GENOMIC DNA]</scope>
    <source>
        <strain evidence="5 6">S5-249</strain>
    </source>
</reference>
<dbReference type="InterPro" id="IPR029058">
    <property type="entry name" value="AB_hydrolase_fold"/>
</dbReference>
<evidence type="ECO:0000313" key="5">
    <source>
        <dbReference type="EMBL" id="SFR88952.1"/>
    </source>
</evidence>
<protein>
    <recommendedName>
        <fullName evidence="3">Carboxylic ester hydrolase</fullName>
        <ecNumber evidence="3">3.1.1.-</ecNumber>
    </recommendedName>
</protein>
<dbReference type="PANTHER" id="PTHR11559">
    <property type="entry name" value="CARBOXYLESTERASE"/>
    <property type="match status" value="1"/>
</dbReference>
<dbReference type="EC" id="3.1.1.-" evidence="3"/>
<keyword evidence="6" id="KW-1185">Reference proteome</keyword>
<evidence type="ECO:0000256" key="1">
    <source>
        <dbReference type="ARBA" id="ARBA00005964"/>
    </source>
</evidence>
<dbReference type="PROSITE" id="PS00941">
    <property type="entry name" value="CARBOXYLESTERASE_B_2"/>
    <property type="match status" value="1"/>
</dbReference>
<dbReference type="SUPFAM" id="SSF53474">
    <property type="entry name" value="alpha/beta-Hydrolases"/>
    <property type="match status" value="1"/>
</dbReference>
<keyword evidence="2 3" id="KW-0378">Hydrolase</keyword>
<dbReference type="InterPro" id="IPR019819">
    <property type="entry name" value="Carboxylesterase_B_CS"/>
</dbReference>
<evidence type="ECO:0000259" key="4">
    <source>
        <dbReference type="Pfam" id="PF00135"/>
    </source>
</evidence>
<organism evidence="5 6">
    <name type="scientific">Sphingomonas jatrophae</name>
    <dbReference type="NCBI Taxonomy" id="1166337"/>
    <lineage>
        <taxon>Bacteria</taxon>
        <taxon>Pseudomonadati</taxon>
        <taxon>Pseudomonadota</taxon>
        <taxon>Alphaproteobacteria</taxon>
        <taxon>Sphingomonadales</taxon>
        <taxon>Sphingomonadaceae</taxon>
        <taxon>Sphingomonas</taxon>
    </lineage>
</organism>
<dbReference type="STRING" id="1166337.SAMN05192580_1572"/>
<dbReference type="Pfam" id="PF00135">
    <property type="entry name" value="COesterase"/>
    <property type="match status" value="2"/>
</dbReference>
<dbReference type="RefSeq" id="WP_242653353.1">
    <property type="nucleotide sequence ID" value="NZ_FOZG01000001.1"/>
</dbReference>
<dbReference type="PROSITE" id="PS00122">
    <property type="entry name" value="CARBOXYLESTERASE_B_1"/>
    <property type="match status" value="1"/>
</dbReference>
<comment type="similarity">
    <text evidence="1 3">Belongs to the type-B carboxylesterase/lipase family.</text>
</comment>
<proteinExistence type="inferred from homology"/>
<dbReference type="Gene3D" id="3.40.50.1820">
    <property type="entry name" value="alpha/beta hydrolase"/>
    <property type="match status" value="1"/>
</dbReference>
<feature type="domain" description="Carboxylesterase type B" evidence="4">
    <location>
        <begin position="354"/>
        <end position="477"/>
    </location>
</feature>
<dbReference type="GO" id="GO:0016787">
    <property type="term" value="F:hydrolase activity"/>
    <property type="evidence" value="ECO:0007669"/>
    <property type="project" value="UniProtKB-KW"/>
</dbReference>
<dbReference type="InterPro" id="IPR019826">
    <property type="entry name" value="Carboxylesterase_B_AS"/>
</dbReference>
<dbReference type="Proteomes" id="UP000198824">
    <property type="component" value="Unassembled WGS sequence"/>
</dbReference>
<sequence>MPGETNETDGPVIVTDLGAVRGVVLSGRAAAFRGIPYAAPPIGPLRWREAQPAQAWSGVLDATRFGPACPQRATPAAPPVPQSEDCLTLNIVTPDPAASGLPVLFSIHGGAFFVGSGRYIADKDLSPMVRRGVVLVAPNYRLGRFGFLAHPALTREAGRGTGNFWLSDQLAALDWVRRNIARFGGDPGTITILGCSAGGSSVNALLTSQQARGRFARAAVHSGGGLFNAARPLARAEEEGIAFARRAGIAEDDAATLDRLRALSVDEVLAADPGPPDFGPIVDAHQIQAPVAVAFAGERQAPVPLIVGSTSNEASIFGMMGFDAATLKARFDIDLAKLRPLYEEAGPVNDGELLRRVQTDFLFTSASLGLASLAARTAPTWSYHFDYVPAAQRASKPGASHCADMAYTFTDDARRTADDMAVAERQQAYWYNFIRTGDPNGPGLPEWPRAAPGEVVTMVTGEAVRMVPALHRTRMAYWHDRWARETGAAVKP</sequence>
<dbReference type="InterPro" id="IPR050309">
    <property type="entry name" value="Type-B_Carboxylest/Lipase"/>
</dbReference>